<proteinExistence type="predicted"/>
<evidence type="ECO:0000313" key="9">
    <source>
        <dbReference type="EMBL" id="KAG5479982.1"/>
    </source>
</evidence>
<evidence type="ECO:0000256" key="2">
    <source>
        <dbReference type="ARBA" id="ARBA00022737"/>
    </source>
</evidence>
<dbReference type="PANTHER" id="PTHR43096">
    <property type="entry name" value="DNAJ HOMOLOG 1, MITOCHONDRIAL-RELATED"/>
    <property type="match status" value="1"/>
</dbReference>
<reference evidence="10" key="1">
    <citation type="journal article" date="2021" name="Microbiol. Resour. Announc.">
        <title>LGAAP: Leishmaniinae Genome Assembly and Annotation Pipeline.</title>
        <authorList>
            <person name="Almutairi H."/>
            <person name="Urbaniak M.D."/>
            <person name="Bates M.D."/>
            <person name="Jariyapan N."/>
            <person name="Kwakye-Nuako G."/>
            <person name="Thomaz-Soccol V."/>
            <person name="Al-Salem W.S."/>
            <person name="Dillon R.J."/>
            <person name="Bates P.A."/>
            <person name="Gatherer D."/>
        </authorList>
    </citation>
    <scope>NUCLEOTIDE SEQUENCE [LARGE SCALE GENOMIC DNA]</scope>
</reference>
<dbReference type="GeneID" id="92516343"/>
<dbReference type="PANTHER" id="PTHR43096:SF71">
    <property type="entry name" value="PROTEIN DNAJ, PUTATIVE-RELATED"/>
    <property type="match status" value="1"/>
</dbReference>
<keyword evidence="4 5" id="KW-0862">Zinc</keyword>
<dbReference type="FunFam" id="2.10.230.10:FF:000015">
    <property type="entry name" value="Chaperone protein DNAJ-like protein"/>
    <property type="match status" value="1"/>
</dbReference>
<feature type="domain" description="CR-type" evidence="8">
    <location>
        <begin position="257"/>
        <end position="335"/>
    </location>
</feature>
<dbReference type="PROSITE" id="PS51188">
    <property type="entry name" value="ZF_CR"/>
    <property type="match status" value="1"/>
</dbReference>
<dbReference type="SUPFAM" id="SSF57938">
    <property type="entry name" value="DnaJ/Hsp40 cysteine-rich domain"/>
    <property type="match status" value="1"/>
</dbReference>
<reference evidence="10" key="2">
    <citation type="journal article" date="2021" name="Sci. Data">
        <title>Chromosome-scale genome sequencing, assembly and annotation of six genomes from subfamily Leishmaniinae.</title>
        <authorList>
            <person name="Almutairi H."/>
            <person name="Urbaniak M.D."/>
            <person name="Bates M.D."/>
            <person name="Jariyapan N."/>
            <person name="Kwakye-Nuako G."/>
            <person name="Thomaz Soccol V."/>
            <person name="Al-Salem W.S."/>
            <person name="Dillon R.J."/>
            <person name="Bates P.A."/>
            <person name="Gatherer D."/>
        </authorList>
    </citation>
    <scope>NUCLEOTIDE SEQUENCE [LARGE SCALE GENOMIC DNA]</scope>
</reference>
<dbReference type="InterPro" id="IPR008971">
    <property type="entry name" value="HSP40/DnaJ_pept-bd"/>
</dbReference>
<feature type="region of interest" description="Disordered" evidence="6">
    <location>
        <begin position="169"/>
        <end position="199"/>
    </location>
</feature>
<comment type="caution">
    <text evidence="9">The sequence shown here is derived from an EMBL/GenBank/DDBJ whole genome shotgun (WGS) entry which is preliminary data.</text>
</comment>
<evidence type="ECO:0000256" key="3">
    <source>
        <dbReference type="ARBA" id="ARBA00022771"/>
    </source>
</evidence>
<evidence type="ECO:0000256" key="6">
    <source>
        <dbReference type="SAM" id="MobiDB-lite"/>
    </source>
</evidence>
<dbReference type="InterPro" id="IPR036410">
    <property type="entry name" value="HSP_DnaJ_Cys-rich_dom_sf"/>
</dbReference>
<feature type="domain" description="J" evidence="7">
    <location>
        <begin position="60"/>
        <end position="130"/>
    </location>
</feature>
<dbReference type="CDD" id="cd10747">
    <property type="entry name" value="DnaJ_C"/>
    <property type="match status" value="1"/>
</dbReference>
<evidence type="ECO:0000259" key="7">
    <source>
        <dbReference type="PROSITE" id="PS50076"/>
    </source>
</evidence>
<dbReference type="Gene3D" id="2.10.230.10">
    <property type="entry name" value="Heat shock protein DnaJ, cysteine-rich domain"/>
    <property type="match status" value="1"/>
</dbReference>
<dbReference type="InterPro" id="IPR001623">
    <property type="entry name" value="DnaJ_domain"/>
</dbReference>
<dbReference type="GO" id="GO:0051082">
    <property type="term" value="F:unfolded protein binding"/>
    <property type="evidence" value="ECO:0007669"/>
    <property type="project" value="InterPro"/>
</dbReference>
<evidence type="ECO:0000256" key="4">
    <source>
        <dbReference type="ARBA" id="ARBA00022833"/>
    </source>
</evidence>
<evidence type="ECO:0000256" key="5">
    <source>
        <dbReference type="PROSITE-ProRule" id="PRU00546"/>
    </source>
</evidence>
<dbReference type="InterPro" id="IPR001305">
    <property type="entry name" value="HSP_DnaJ_Cys-rich_dom"/>
</dbReference>
<sequence>MLASKSIVRATSNSSSSVSTSASIGPRLRRATSWQPRGPVHCQRRLFQVIQRGHDRPQESLYDKLGFAKDSDARRVRRSTTELRQALLRRVEELKDPENNAADKKRLAELKEAYTRLQNESFRANYTSHYYASNDARLHVLCDGGQVAANFNPEHRQFTYVDHAIDRESTSSSVGGSLPSGRVCRSTSSAGPSSRSEVPTAEALADAFRSATGVGEGASGITSSTATAYKAADAAGSLKGEDITHLLRITLEQSLTGCEVEVEIQKNVRCVTCRGSGRQQLRTPRKCPQCLGRGSAHLPSATYHIERRCLFCGGGGTVPAPPCRACDGRGVKLRQTVRVPVSVPAGTLSNSLFRLRHHGHDGVRGGHAGDVLVTVLVSEHHFFYRSRERSHELHAMLPLPLSVALLGGRVKVPTLNGFGMLHVPPCVRSGQVLPLDLYGISEPTSQASVAAAPHVIFYHALVIVPKGDALSGRQKAALQLYEAHRSPSSVTIAEAAVSKLPYSLGDECSQPQAAASSAGTISRAQLMESCAALKSAYKHWFNAS</sequence>
<dbReference type="KEGG" id="lmat:92516343"/>
<feature type="compositionally biased region" description="Low complexity" evidence="6">
    <location>
        <begin position="1"/>
        <end position="24"/>
    </location>
</feature>
<dbReference type="CDD" id="cd10719">
    <property type="entry name" value="DnaJ_zf"/>
    <property type="match status" value="1"/>
</dbReference>
<dbReference type="InterPro" id="IPR002939">
    <property type="entry name" value="DnaJ_C"/>
</dbReference>
<keyword evidence="3 5" id="KW-0863">Zinc-finger</keyword>
<dbReference type="Proteomes" id="UP000673552">
    <property type="component" value="Unassembled WGS sequence"/>
</dbReference>
<keyword evidence="2" id="KW-0677">Repeat</keyword>
<evidence type="ECO:0000313" key="10">
    <source>
        <dbReference type="Proteomes" id="UP000673552"/>
    </source>
</evidence>
<feature type="compositionally biased region" description="Low complexity" evidence="6">
    <location>
        <begin position="170"/>
        <end position="196"/>
    </location>
</feature>
<name>A0A836GDH7_9TRYP</name>
<dbReference type="AlphaFoldDB" id="A0A836GDH7"/>
<dbReference type="GO" id="GO:0042026">
    <property type="term" value="P:protein refolding"/>
    <property type="evidence" value="ECO:0007669"/>
    <property type="project" value="TreeGrafter"/>
</dbReference>
<organism evidence="9 10">
    <name type="scientific">Leishmania martiniquensis</name>
    <dbReference type="NCBI Taxonomy" id="1580590"/>
    <lineage>
        <taxon>Eukaryota</taxon>
        <taxon>Discoba</taxon>
        <taxon>Euglenozoa</taxon>
        <taxon>Kinetoplastea</taxon>
        <taxon>Metakinetoplastina</taxon>
        <taxon>Trypanosomatida</taxon>
        <taxon>Trypanosomatidae</taxon>
        <taxon>Leishmaniinae</taxon>
        <taxon>Leishmania</taxon>
    </lineage>
</organism>
<dbReference type="GO" id="GO:0031072">
    <property type="term" value="F:heat shock protein binding"/>
    <property type="evidence" value="ECO:0007669"/>
    <property type="project" value="InterPro"/>
</dbReference>
<feature type="region of interest" description="Disordered" evidence="6">
    <location>
        <begin position="1"/>
        <end position="37"/>
    </location>
</feature>
<keyword evidence="10" id="KW-1185">Reference proteome</keyword>
<dbReference type="Gene3D" id="2.60.260.20">
    <property type="entry name" value="Urease metallochaperone UreE, N-terminal domain"/>
    <property type="match status" value="2"/>
</dbReference>
<dbReference type="Pfam" id="PF01556">
    <property type="entry name" value="DnaJ_C"/>
    <property type="match status" value="1"/>
</dbReference>
<dbReference type="RefSeq" id="XP_067179145.1">
    <property type="nucleotide sequence ID" value="XM_067323831.1"/>
</dbReference>
<protein>
    <recommendedName>
        <fullName evidence="11">Chaperone protein DNAJ-like protein</fullName>
    </recommendedName>
</protein>
<dbReference type="GO" id="GO:0008270">
    <property type="term" value="F:zinc ion binding"/>
    <property type="evidence" value="ECO:0007669"/>
    <property type="project" value="UniProtKB-KW"/>
</dbReference>
<keyword evidence="1 5" id="KW-0479">Metal-binding</keyword>
<evidence type="ECO:0000259" key="8">
    <source>
        <dbReference type="PROSITE" id="PS51188"/>
    </source>
</evidence>
<evidence type="ECO:0008006" key="11">
    <source>
        <dbReference type="Google" id="ProtNLM"/>
    </source>
</evidence>
<accession>A0A836GDH7</accession>
<dbReference type="SUPFAM" id="SSF49493">
    <property type="entry name" value="HSP40/DnaJ peptide-binding domain"/>
    <property type="match status" value="2"/>
</dbReference>
<dbReference type="PROSITE" id="PS50076">
    <property type="entry name" value="DNAJ_2"/>
    <property type="match status" value="1"/>
</dbReference>
<dbReference type="GO" id="GO:0005737">
    <property type="term" value="C:cytoplasm"/>
    <property type="evidence" value="ECO:0007669"/>
    <property type="project" value="TreeGrafter"/>
</dbReference>
<evidence type="ECO:0000256" key="1">
    <source>
        <dbReference type="ARBA" id="ARBA00022723"/>
    </source>
</evidence>
<dbReference type="OrthoDB" id="10256793at2759"/>
<gene>
    <name evidence="9" type="ORF">LSCM1_06401</name>
</gene>
<dbReference type="EMBL" id="JAFEUZ010000020">
    <property type="protein sequence ID" value="KAG5479982.1"/>
    <property type="molecule type" value="Genomic_DNA"/>
</dbReference>
<feature type="zinc finger region" description="CR-type" evidence="5">
    <location>
        <begin position="257"/>
        <end position="335"/>
    </location>
</feature>